<keyword evidence="2" id="KW-0472">Membrane</keyword>
<evidence type="ECO:0000313" key="4">
    <source>
        <dbReference type="EMBL" id="OPA81252.1"/>
    </source>
</evidence>
<dbReference type="Pfam" id="PF09335">
    <property type="entry name" value="VTT_dom"/>
    <property type="match status" value="1"/>
</dbReference>
<name>A0A1T2XN60_9BACL</name>
<sequence>MDQILHWIGDYGYAALFFALWLGIVGMPIPDEVIVMTGGAVSHSGLLHAMPAFFITYLGVITGLSIGYIVGRRIGSPILDRLRQKKELRRYIDQAERLISKYGTAALMMSYFIPGVRHIVPYLVGVNRMPYRKYVVYSSTAGLLWTGIFFSIGQFASHYIQNVSHMIQQYGLYLAWLIFVLSLAIVILKITKRGGTE</sequence>
<proteinExistence type="inferred from homology"/>
<organism evidence="4 5">
    <name type="scientific">Paenibacillus selenitireducens</name>
    <dbReference type="NCBI Taxonomy" id="1324314"/>
    <lineage>
        <taxon>Bacteria</taxon>
        <taxon>Bacillati</taxon>
        <taxon>Bacillota</taxon>
        <taxon>Bacilli</taxon>
        <taxon>Bacillales</taxon>
        <taxon>Paenibacillaceae</taxon>
        <taxon>Paenibacillus</taxon>
    </lineage>
</organism>
<dbReference type="Proteomes" id="UP000190188">
    <property type="component" value="Unassembled WGS sequence"/>
</dbReference>
<keyword evidence="2" id="KW-1133">Transmembrane helix</keyword>
<dbReference type="OrthoDB" id="9782291at2"/>
<accession>A0A1T2XN60</accession>
<dbReference type="PANTHER" id="PTHR42709">
    <property type="entry name" value="ALKALINE PHOSPHATASE LIKE PROTEIN"/>
    <property type="match status" value="1"/>
</dbReference>
<protein>
    <submittedName>
        <fullName evidence="4">Alkaline phosphatase</fullName>
    </submittedName>
</protein>
<keyword evidence="2" id="KW-0812">Transmembrane</keyword>
<comment type="caution">
    <text evidence="4">The sequence shown here is derived from an EMBL/GenBank/DDBJ whole genome shotgun (WGS) entry which is preliminary data.</text>
</comment>
<dbReference type="InterPro" id="IPR051311">
    <property type="entry name" value="DedA_domain"/>
</dbReference>
<evidence type="ECO:0000256" key="1">
    <source>
        <dbReference type="ARBA" id="ARBA00010792"/>
    </source>
</evidence>
<dbReference type="GO" id="GO:0005886">
    <property type="term" value="C:plasma membrane"/>
    <property type="evidence" value="ECO:0007669"/>
    <property type="project" value="TreeGrafter"/>
</dbReference>
<dbReference type="EMBL" id="MSZX01000001">
    <property type="protein sequence ID" value="OPA81252.1"/>
    <property type="molecule type" value="Genomic_DNA"/>
</dbReference>
<evidence type="ECO:0000259" key="3">
    <source>
        <dbReference type="Pfam" id="PF09335"/>
    </source>
</evidence>
<keyword evidence="5" id="KW-1185">Reference proteome</keyword>
<feature type="domain" description="VTT" evidence="3">
    <location>
        <begin position="29"/>
        <end position="154"/>
    </location>
</feature>
<evidence type="ECO:0000313" key="5">
    <source>
        <dbReference type="Proteomes" id="UP000190188"/>
    </source>
</evidence>
<dbReference type="RefSeq" id="WP_078496984.1">
    <property type="nucleotide sequence ID" value="NZ_MSZX01000001.1"/>
</dbReference>
<feature type="transmembrane region" description="Helical" evidence="2">
    <location>
        <begin position="49"/>
        <end position="71"/>
    </location>
</feature>
<dbReference type="InterPro" id="IPR032816">
    <property type="entry name" value="VTT_dom"/>
</dbReference>
<feature type="transmembrane region" description="Helical" evidence="2">
    <location>
        <begin position="12"/>
        <end position="29"/>
    </location>
</feature>
<comment type="similarity">
    <text evidence="1">Belongs to the DedA family.</text>
</comment>
<dbReference type="PANTHER" id="PTHR42709:SF9">
    <property type="entry name" value="ALKALINE PHOSPHATASE LIKE PROTEIN"/>
    <property type="match status" value="1"/>
</dbReference>
<feature type="transmembrane region" description="Helical" evidence="2">
    <location>
        <begin position="134"/>
        <end position="153"/>
    </location>
</feature>
<dbReference type="STRING" id="1324314.BVG16_02720"/>
<gene>
    <name evidence="4" type="ORF">BVG16_02720</name>
</gene>
<dbReference type="AlphaFoldDB" id="A0A1T2XN60"/>
<reference evidence="4 5" key="1">
    <citation type="submission" date="2017-01" db="EMBL/GenBank/DDBJ databases">
        <title>Genome analysis of Paenibacillus selenitrireducens ES3-24.</title>
        <authorList>
            <person name="Xu D."/>
            <person name="Yao R."/>
            <person name="Zheng S."/>
        </authorList>
    </citation>
    <scope>NUCLEOTIDE SEQUENCE [LARGE SCALE GENOMIC DNA]</scope>
    <source>
        <strain evidence="4 5">ES3-24</strain>
    </source>
</reference>
<feature type="transmembrane region" description="Helical" evidence="2">
    <location>
        <begin position="173"/>
        <end position="191"/>
    </location>
</feature>
<evidence type="ECO:0000256" key="2">
    <source>
        <dbReference type="SAM" id="Phobius"/>
    </source>
</evidence>